<dbReference type="EMBL" id="AP027732">
    <property type="protein sequence ID" value="BDZ49954.1"/>
    <property type="molecule type" value="Genomic_DNA"/>
</dbReference>
<gene>
    <name evidence="3" type="ORF">GCM10025867_21950</name>
</gene>
<dbReference type="Proteomes" id="UP001321486">
    <property type="component" value="Chromosome"/>
</dbReference>
<protein>
    <submittedName>
        <fullName evidence="3">Acyltransferase</fullName>
    </submittedName>
</protein>
<feature type="transmembrane region" description="Helical" evidence="1">
    <location>
        <begin position="130"/>
        <end position="150"/>
    </location>
</feature>
<name>A0ABN6XYA5_9MICO</name>
<dbReference type="InterPro" id="IPR050879">
    <property type="entry name" value="Acyltransferase_3"/>
</dbReference>
<feature type="transmembrane region" description="Helical" evidence="1">
    <location>
        <begin position="189"/>
        <end position="205"/>
    </location>
</feature>
<keyword evidence="1" id="KW-1133">Transmembrane helix</keyword>
<feature type="domain" description="Acyltransferase 3" evidence="2">
    <location>
        <begin position="2"/>
        <end position="306"/>
    </location>
</feature>
<proteinExistence type="predicted"/>
<sequence length="336" mass="35877">MLALIVIVSHSWPIGGYGDDPQLGDQNLGAWAVAGFFAISGYLISASRQNSATVTDFAVKRLLRIVPGFVAVLLVTAVAIAPVSSAMTGIPYDWASGFGYVIHNVGLVITQPSIAGTLTDVPLPGRWNGALWTIAYEALCYLVIGVLVSIVPRRFLGRTLIVLGLLGTAATTTHVVFDLASDGHFAIRGVRLLTFFFAGAVLHVYQKRVPLHAGLALAAAACLAASMFLGIFQIVAGIPVAYLLMYLAVRLPLARIGSRNDVSYGLYIYGFPVQQLVATALIATPVPLPVYLAVVLVITVPCAWASWLLVERPAMRWGRGLLGRRNRTPSLVEAAR</sequence>
<keyword evidence="1" id="KW-0812">Transmembrane</keyword>
<feature type="transmembrane region" description="Helical" evidence="1">
    <location>
        <begin position="65"/>
        <end position="85"/>
    </location>
</feature>
<feature type="transmembrane region" description="Helical" evidence="1">
    <location>
        <begin position="28"/>
        <end position="44"/>
    </location>
</feature>
<feature type="transmembrane region" description="Helical" evidence="1">
    <location>
        <begin position="217"/>
        <end position="245"/>
    </location>
</feature>
<feature type="transmembrane region" description="Helical" evidence="1">
    <location>
        <begin position="266"/>
        <end position="284"/>
    </location>
</feature>
<dbReference type="PANTHER" id="PTHR23028">
    <property type="entry name" value="ACETYLTRANSFERASE"/>
    <property type="match status" value="1"/>
</dbReference>
<evidence type="ECO:0000259" key="2">
    <source>
        <dbReference type="Pfam" id="PF01757"/>
    </source>
</evidence>
<reference evidence="4" key="1">
    <citation type="journal article" date="2019" name="Int. J. Syst. Evol. Microbiol.">
        <title>The Global Catalogue of Microorganisms (GCM) 10K type strain sequencing project: providing services to taxonomists for standard genome sequencing and annotation.</title>
        <authorList>
            <consortium name="The Broad Institute Genomics Platform"/>
            <consortium name="The Broad Institute Genome Sequencing Center for Infectious Disease"/>
            <person name="Wu L."/>
            <person name="Ma J."/>
        </authorList>
    </citation>
    <scope>NUCLEOTIDE SEQUENCE [LARGE SCALE GENOMIC DNA]</scope>
    <source>
        <strain evidence="4">NBRC 108728</strain>
    </source>
</reference>
<dbReference type="GO" id="GO:0016746">
    <property type="term" value="F:acyltransferase activity"/>
    <property type="evidence" value="ECO:0007669"/>
    <property type="project" value="UniProtKB-KW"/>
</dbReference>
<feature type="transmembrane region" description="Helical" evidence="1">
    <location>
        <begin position="290"/>
        <end position="310"/>
    </location>
</feature>
<accession>A0ABN6XYA5</accession>
<evidence type="ECO:0000313" key="3">
    <source>
        <dbReference type="EMBL" id="BDZ49954.1"/>
    </source>
</evidence>
<keyword evidence="3" id="KW-0012">Acyltransferase</keyword>
<dbReference type="Pfam" id="PF01757">
    <property type="entry name" value="Acyl_transf_3"/>
    <property type="match status" value="1"/>
</dbReference>
<organism evidence="3 4">
    <name type="scientific">Frondihabitans sucicola</name>
    <dbReference type="NCBI Taxonomy" id="1268041"/>
    <lineage>
        <taxon>Bacteria</taxon>
        <taxon>Bacillati</taxon>
        <taxon>Actinomycetota</taxon>
        <taxon>Actinomycetes</taxon>
        <taxon>Micrococcales</taxon>
        <taxon>Microbacteriaceae</taxon>
        <taxon>Frondihabitans</taxon>
    </lineage>
</organism>
<dbReference type="InterPro" id="IPR002656">
    <property type="entry name" value="Acyl_transf_3_dom"/>
</dbReference>
<keyword evidence="4" id="KW-1185">Reference proteome</keyword>
<keyword evidence="3" id="KW-0808">Transferase</keyword>
<evidence type="ECO:0000256" key="1">
    <source>
        <dbReference type="SAM" id="Phobius"/>
    </source>
</evidence>
<feature type="transmembrane region" description="Helical" evidence="1">
    <location>
        <begin position="156"/>
        <end position="177"/>
    </location>
</feature>
<evidence type="ECO:0000313" key="4">
    <source>
        <dbReference type="Proteomes" id="UP001321486"/>
    </source>
</evidence>
<keyword evidence="1" id="KW-0472">Membrane</keyword>